<evidence type="ECO:0000313" key="2">
    <source>
        <dbReference type="Proteomes" id="UP000824120"/>
    </source>
</evidence>
<protein>
    <submittedName>
        <fullName evidence="1">Uncharacterized protein</fullName>
    </submittedName>
</protein>
<dbReference type="PANTHER" id="PTHR43991">
    <property type="entry name" value="WD REPEAT PROTEIN (AFU_ORTHOLOGUE AFUA_8G05640)-RELATED"/>
    <property type="match status" value="1"/>
</dbReference>
<name>A0A9J5XTL4_SOLCO</name>
<gene>
    <name evidence="1" type="ORF">H5410_041433</name>
</gene>
<sequence length="143" mass="15975">MATITFYLKIFACLDGKKLQKFSGHTDAGEGEQYYGDTVLVRHRPIPPLASLEKHPKNLLEGFMETQVNTLVVVDKFLVSCGLQGELIIKYLNKPTVCFYSRLTYDNDGIATAIEITSTISGANHFIGSNYDSGVRDFDLEKF</sequence>
<dbReference type="Proteomes" id="UP000824120">
    <property type="component" value="Chromosome 8"/>
</dbReference>
<dbReference type="EMBL" id="JACXVP010000008">
    <property type="protein sequence ID" value="KAG5590919.1"/>
    <property type="molecule type" value="Genomic_DNA"/>
</dbReference>
<reference evidence="1 2" key="1">
    <citation type="submission" date="2020-09" db="EMBL/GenBank/DDBJ databases">
        <title>De no assembly of potato wild relative species, Solanum commersonii.</title>
        <authorList>
            <person name="Cho K."/>
        </authorList>
    </citation>
    <scope>NUCLEOTIDE SEQUENCE [LARGE SCALE GENOMIC DNA]</scope>
    <source>
        <strain evidence="1">LZ3.2</strain>
        <tissue evidence="1">Leaf</tissue>
    </source>
</reference>
<dbReference type="AlphaFoldDB" id="A0A9J5XTL4"/>
<accession>A0A9J5XTL4</accession>
<keyword evidence="2" id="KW-1185">Reference proteome</keyword>
<evidence type="ECO:0000313" key="1">
    <source>
        <dbReference type="EMBL" id="KAG5590919.1"/>
    </source>
</evidence>
<dbReference type="PANTHER" id="PTHR43991:SF38">
    <property type="entry name" value="OS02G0721600 PROTEIN"/>
    <property type="match status" value="1"/>
</dbReference>
<organism evidence="1 2">
    <name type="scientific">Solanum commersonii</name>
    <name type="common">Commerson's wild potato</name>
    <name type="synonym">Commerson's nightshade</name>
    <dbReference type="NCBI Taxonomy" id="4109"/>
    <lineage>
        <taxon>Eukaryota</taxon>
        <taxon>Viridiplantae</taxon>
        <taxon>Streptophyta</taxon>
        <taxon>Embryophyta</taxon>
        <taxon>Tracheophyta</taxon>
        <taxon>Spermatophyta</taxon>
        <taxon>Magnoliopsida</taxon>
        <taxon>eudicotyledons</taxon>
        <taxon>Gunneridae</taxon>
        <taxon>Pentapetalae</taxon>
        <taxon>asterids</taxon>
        <taxon>lamiids</taxon>
        <taxon>Solanales</taxon>
        <taxon>Solanaceae</taxon>
        <taxon>Solanoideae</taxon>
        <taxon>Solaneae</taxon>
        <taxon>Solanum</taxon>
    </lineage>
</organism>
<comment type="caution">
    <text evidence="1">The sequence shown here is derived from an EMBL/GenBank/DDBJ whole genome shotgun (WGS) entry which is preliminary data.</text>
</comment>
<proteinExistence type="predicted"/>
<dbReference type="OrthoDB" id="20669at2759"/>